<dbReference type="Gene3D" id="2.40.50.100">
    <property type="match status" value="1"/>
</dbReference>
<keyword evidence="6" id="KW-0808">Transferase</keyword>
<comment type="function">
    <text evidence="2">E2 component of the 2-oxoglutarate dehydrogenase (OGDH) complex which catalyzes the second step in the conversion of 2-oxoglutarate to succinyl-CoA and CO(2).</text>
</comment>
<dbReference type="Pfam" id="PF00364">
    <property type="entry name" value="Biotin_lipoyl"/>
    <property type="match status" value="1"/>
</dbReference>
<dbReference type="EC" id="2.3.1.61" evidence="10"/>
<dbReference type="SUPFAM" id="SSF51230">
    <property type="entry name" value="Single hybrid motif"/>
    <property type="match status" value="1"/>
</dbReference>
<dbReference type="GO" id="GO:0045252">
    <property type="term" value="C:oxoglutarate dehydrogenase complex"/>
    <property type="evidence" value="ECO:0007669"/>
    <property type="project" value="UniProtKB-UniRule"/>
</dbReference>
<evidence type="ECO:0000313" key="13">
    <source>
        <dbReference type="EMBL" id="TCS70544.1"/>
    </source>
</evidence>
<evidence type="ECO:0000313" key="14">
    <source>
        <dbReference type="Proteomes" id="UP000295135"/>
    </source>
</evidence>
<evidence type="ECO:0000256" key="7">
    <source>
        <dbReference type="ARBA" id="ARBA00022823"/>
    </source>
</evidence>
<feature type="compositionally biased region" description="Pro residues" evidence="11">
    <location>
        <begin position="122"/>
        <end position="132"/>
    </location>
</feature>
<evidence type="ECO:0000256" key="3">
    <source>
        <dbReference type="ARBA" id="ARBA00005145"/>
    </source>
</evidence>
<dbReference type="InterPro" id="IPR000089">
    <property type="entry name" value="Biotin_lipoyl"/>
</dbReference>
<comment type="pathway">
    <text evidence="3">Amino-acid degradation; L-lysine degradation via saccharopine pathway; glutaryl-CoA from L-lysine: step 6/6.</text>
</comment>
<protein>
    <recommendedName>
        <fullName evidence="10">Dihydrolipoyllysine-residue succinyltransferase</fullName>
        <ecNumber evidence="10">2.3.1.61</ecNumber>
    </recommendedName>
</protein>
<evidence type="ECO:0000256" key="1">
    <source>
        <dbReference type="ARBA" id="ARBA00001938"/>
    </source>
</evidence>
<dbReference type="EMBL" id="SLZY01000015">
    <property type="protein sequence ID" value="TCS70544.1"/>
    <property type="molecule type" value="Genomic_DNA"/>
</dbReference>
<dbReference type="FunFam" id="3.30.559.10:FF:000007">
    <property type="entry name" value="Dihydrolipoamide acetyltransferase component of pyruvate dehydrogenase complex"/>
    <property type="match status" value="1"/>
</dbReference>
<dbReference type="Proteomes" id="UP000295135">
    <property type="component" value="Unassembled WGS sequence"/>
</dbReference>
<dbReference type="NCBIfam" id="TIGR01347">
    <property type="entry name" value="sucB"/>
    <property type="match status" value="1"/>
</dbReference>
<comment type="catalytic activity">
    <reaction evidence="9">
        <text>N(6)-[(R)-dihydrolipoyl]-L-lysyl-[protein] + succinyl-CoA = N(6)-[(R)-S(8)-succinyldihydrolipoyl]-L-lysyl-[protein] + CoA</text>
        <dbReference type="Rhea" id="RHEA:15213"/>
        <dbReference type="Rhea" id="RHEA-COMP:10475"/>
        <dbReference type="Rhea" id="RHEA-COMP:20092"/>
        <dbReference type="ChEBI" id="CHEBI:57287"/>
        <dbReference type="ChEBI" id="CHEBI:57292"/>
        <dbReference type="ChEBI" id="CHEBI:83100"/>
        <dbReference type="ChEBI" id="CHEBI:83120"/>
        <dbReference type="EC" id="2.3.1.61"/>
    </reaction>
</comment>
<feature type="region of interest" description="Disordered" evidence="11">
    <location>
        <begin position="83"/>
        <end position="144"/>
    </location>
</feature>
<evidence type="ECO:0000256" key="6">
    <source>
        <dbReference type="ARBA" id="ARBA00022679"/>
    </source>
</evidence>
<dbReference type="InterPro" id="IPR023213">
    <property type="entry name" value="CAT-like_dom_sf"/>
</dbReference>
<feature type="domain" description="Lipoyl-binding" evidence="12">
    <location>
        <begin position="2"/>
        <end position="77"/>
    </location>
</feature>
<dbReference type="InterPro" id="IPR050537">
    <property type="entry name" value="2-oxoacid_dehydrogenase"/>
</dbReference>
<dbReference type="GO" id="GO:0004149">
    <property type="term" value="F:dihydrolipoyllysine-residue succinyltransferase activity"/>
    <property type="evidence" value="ECO:0007669"/>
    <property type="project" value="UniProtKB-UniRule"/>
</dbReference>
<dbReference type="Pfam" id="PF00198">
    <property type="entry name" value="2-oxoacid_dh"/>
    <property type="match status" value="1"/>
</dbReference>
<dbReference type="Gene3D" id="3.30.559.10">
    <property type="entry name" value="Chloramphenicol acetyltransferase-like domain"/>
    <property type="match status" value="1"/>
</dbReference>
<proteinExistence type="inferred from homology"/>
<dbReference type="InterPro" id="IPR003016">
    <property type="entry name" value="2-oxoA_DH_lipoyl-BS"/>
</dbReference>
<dbReference type="PANTHER" id="PTHR43416">
    <property type="entry name" value="DIHYDROLIPOYLLYSINE-RESIDUE SUCCINYLTRANSFERASE COMPONENT OF 2-OXOGLUTARATE DEHYDROGENASE COMPLEX, MITOCHONDRIAL-RELATED"/>
    <property type="match status" value="1"/>
</dbReference>
<accession>A0A4R3JVB7</accession>
<dbReference type="PROSITE" id="PS50968">
    <property type="entry name" value="BIOTINYL_LIPOYL"/>
    <property type="match status" value="1"/>
</dbReference>
<dbReference type="UniPathway" id="UPA00868">
    <property type="reaction ID" value="UER00840"/>
</dbReference>
<organism evidence="13 14">
    <name type="scientific">Sulfuritortus calidifontis</name>
    <dbReference type="NCBI Taxonomy" id="1914471"/>
    <lineage>
        <taxon>Bacteria</taxon>
        <taxon>Pseudomonadati</taxon>
        <taxon>Pseudomonadota</taxon>
        <taxon>Betaproteobacteria</taxon>
        <taxon>Nitrosomonadales</taxon>
        <taxon>Thiobacillaceae</taxon>
        <taxon>Sulfuritortus</taxon>
    </lineage>
</organism>
<feature type="compositionally biased region" description="Low complexity" evidence="11">
    <location>
        <begin position="111"/>
        <end position="121"/>
    </location>
</feature>
<evidence type="ECO:0000256" key="10">
    <source>
        <dbReference type="NCBIfam" id="TIGR01347"/>
    </source>
</evidence>
<dbReference type="GO" id="GO:0033512">
    <property type="term" value="P:L-lysine catabolic process to acetyl-CoA via saccharopine"/>
    <property type="evidence" value="ECO:0007669"/>
    <property type="project" value="UniProtKB-UniPathway"/>
</dbReference>
<dbReference type="InterPro" id="IPR001078">
    <property type="entry name" value="2-oxoacid_DH_actylTfrase"/>
</dbReference>
<gene>
    <name evidence="13" type="ORF">EDC61_11511</name>
</gene>
<evidence type="ECO:0000256" key="4">
    <source>
        <dbReference type="ARBA" id="ARBA00007317"/>
    </source>
</evidence>
<dbReference type="InterPro" id="IPR011053">
    <property type="entry name" value="Single_hybrid_motif"/>
</dbReference>
<dbReference type="SUPFAM" id="SSF52777">
    <property type="entry name" value="CoA-dependent acyltransferases"/>
    <property type="match status" value="1"/>
</dbReference>
<dbReference type="GO" id="GO:0006099">
    <property type="term" value="P:tricarboxylic acid cycle"/>
    <property type="evidence" value="ECO:0007669"/>
    <property type="project" value="UniProtKB-UniRule"/>
</dbReference>
<name>A0A4R3JVB7_9PROT</name>
<dbReference type="AlphaFoldDB" id="A0A4R3JVB7"/>
<comment type="caution">
    <text evidence="13">The sequence shown here is derived from an EMBL/GenBank/DDBJ whole genome shotgun (WGS) entry which is preliminary data.</text>
</comment>
<feature type="compositionally biased region" description="Pro residues" evidence="11">
    <location>
        <begin position="97"/>
        <end position="110"/>
    </location>
</feature>
<sequence length="369" mass="40123">MRVEIKAPELSESVQTGTLLAWRKQAGEAVRRDETIADLETDKVILEISAPASGVLAELRVAEEAEVRAGQVLAILETDEAVASPGPVATPSEAAPIAPPPAPEPEPAAPAPASAEPAVQPARPPECPPCPPCTTGERAERRVPMSRLRQRIAERLKQAQQTAALLTTFNEINMQPVQELRGRYKARFEQERGVKLGLMSFFVKATCQALKQFPALNAYVDGHEIVHHDYYDIGVAVSSERGLVVPVLRDADRMSFAEIEQAIADFARRANSLELALEELEGGTFTISNGGVFGSLLSTPIVNPPQSGVLGLHRIQDRPVAENGQVVIRPMMYVALTYDHRIVDGREAVSFLKAIKDDLEDPARLLLEL</sequence>
<comment type="cofactor">
    <cofactor evidence="1">
        <name>(R)-lipoate</name>
        <dbReference type="ChEBI" id="CHEBI:83088"/>
    </cofactor>
</comment>
<keyword evidence="14" id="KW-1185">Reference proteome</keyword>
<evidence type="ECO:0000256" key="5">
    <source>
        <dbReference type="ARBA" id="ARBA00022532"/>
    </source>
</evidence>
<evidence type="ECO:0000256" key="11">
    <source>
        <dbReference type="SAM" id="MobiDB-lite"/>
    </source>
</evidence>
<evidence type="ECO:0000256" key="9">
    <source>
        <dbReference type="ARBA" id="ARBA00052761"/>
    </source>
</evidence>
<evidence type="ECO:0000256" key="8">
    <source>
        <dbReference type="ARBA" id="ARBA00023315"/>
    </source>
</evidence>
<dbReference type="OrthoDB" id="9805770at2"/>
<dbReference type="InterPro" id="IPR006255">
    <property type="entry name" value="SucB"/>
</dbReference>
<dbReference type="GO" id="GO:0005829">
    <property type="term" value="C:cytosol"/>
    <property type="evidence" value="ECO:0007669"/>
    <property type="project" value="TreeGrafter"/>
</dbReference>
<reference evidence="13 14" key="1">
    <citation type="submission" date="2019-03" db="EMBL/GenBank/DDBJ databases">
        <title>Genomic Encyclopedia of Type Strains, Phase IV (KMG-IV): sequencing the most valuable type-strain genomes for metagenomic binning, comparative biology and taxonomic classification.</title>
        <authorList>
            <person name="Goeker M."/>
        </authorList>
    </citation>
    <scope>NUCLEOTIDE SEQUENCE [LARGE SCALE GENOMIC DNA]</scope>
    <source>
        <strain evidence="13 14">DSM 103923</strain>
    </source>
</reference>
<dbReference type="CDD" id="cd06849">
    <property type="entry name" value="lipoyl_domain"/>
    <property type="match status" value="1"/>
</dbReference>
<evidence type="ECO:0000259" key="12">
    <source>
        <dbReference type="PROSITE" id="PS50968"/>
    </source>
</evidence>
<comment type="similarity">
    <text evidence="4">Belongs to the 2-oxoacid dehydrogenase family.</text>
</comment>
<dbReference type="RefSeq" id="WP_126464034.1">
    <property type="nucleotide sequence ID" value="NZ_AP018721.1"/>
</dbReference>
<keyword evidence="8" id="KW-0012">Acyltransferase</keyword>
<dbReference type="PANTHER" id="PTHR43416:SF5">
    <property type="entry name" value="DIHYDROLIPOYLLYSINE-RESIDUE SUCCINYLTRANSFERASE COMPONENT OF 2-OXOGLUTARATE DEHYDROGENASE COMPLEX, MITOCHONDRIAL"/>
    <property type="match status" value="1"/>
</dbReference>
<dbReference type="PROSITE" id="PS00189">
    <property type="entry name" value="LIPOYL"/>
    <property type="match status" value="1"/>
</dbReference>
<evidence type="ECO:0000256" key="2">
    <source>
        <dbReference type="ARBA" id="ARBA00004052"/>
    </source>
</evidence>
<keyword evidence="5" id="KW-0816">Tricarboxylic acid cycle</keyword>
<keyword evidence="7" id="KW-0450">Lipoyl</keyword>